<evidence type="ECO:0000313" key="14">
    <source>
        <dbReference type="Proteomes" id="UP000290365"/>
    </source>
</evidence>
<dbReference type="Pfam" id="PF13493">
    <property type="entry name" value="DUF4118"/>
    <property type="match status" value="1"/>
</dbReference>
<keyword evidence="14" id="KW-1185">Reference proteome</keyword>
<keyword evidence="3" id="KW-0808">Transferase</keyword>
<sequence length="299" mass="33960">MQAVERVPQLLTNAGKRWQDYCIDSLLALGALIITGIIYTFRLYPGIPNISIVYLLLILILASTRGRYAAILTALLAFLSFDFFLVPPLYSFTIARWEEWLALLVFLATALLTSQLAIVMRHRTEEARQREREARILYEVGRVVNSTERLEEQLDVLALSTVRVFSSWGVSECAILLPDAQGRLTLQADGPIRVDRFSLAPDEMEAAREAMSQSRMIERADVQRGSKNSLLLIPLKTAGKVLGVLCLRIRNRDAWFMRQDVLEESKGQVEDRVAFFRTFLDQAVIVIERTQLRSRVASQ</sequence>
<evidence type="ECO:0000256" key="8">
    <source>
        <dbReference type="ARBA" id="ARBA00022989"/>
    </source>
</evidence>
<dbReference type="Gene3D" id="1.20.120.620">
    <property type="entry name" value="Backbone structure of the membrane domain of e. Coli histidine kinase receptor kdpd"/>
    <property type="match status" value="1"/>
</dbReference>
<evidence type="ECO:0000256" key="4">
    <source>
        <dbReference type="ARBA" id="ARBA00022692"/>
    </source>
</evidence>
<keyword evidence="6" id="KW-0418">Kinase</keyword>
<evidence type="ECO:0000256" key="2">
    <source>
        <dbReference type="ARBA" id="ARBA00022553"/>
    </source>
</evidence>
<evidence type="ECO:0000256" key="5">
    <source>
        <dbReference type="ARBA" id="ARBA00022741"/>
    </source>
</evidence>
<dbReference type="InterPro" id="IPR025201">
    <property type="entry name" value="KdpD_TM"/>
</dbReference>
<evidence type="ECO:0000256" key="3">
    <source>
        <dbReference type="ARBA" id="ARBA00022679"/>
    </source>
</evidence>
<evidence type="ECO:0000259" key="12">
    <source>
        <dbReference type="Pfam" id="PF13493"/>
    </source>
</evidence>
<keyword evidence="4 11" id="KW-0812">Transmembrane</keyword>
<dbReference type="GO" id="GO:0005886">
    <property type="term" value="C:plasma membrane"/>
    <property type="evidence" value="ECO:0007669"/>
    <property type="project" value="TreeGrafter"/>
</dbReference>
<evidence type="ECO:0000256" key="7">
    <source>
        <dbReference type="ARBA" id="ARBA00022840"/>
    </source>
</evidence>
<comment type="subcellular location">
    <subcellularLocation>
        <location evidence="1">Membrane</location>
        <topology evidence="1">Multi-pass membrane protein</topology>
    </subcellularLocation>
</comment>
<feature type="transmembrane region" description="Helical" evidence="11">
    <location>
        <begin position="71"/>
        <end position="94"/>
    </location>
</feature>
<dbReference type="EMBL" id="CP035758">
    <property type="protein sequence ID" value="QBD82251.1"/>
    <property type="molecule type" value="Genomic_DNA"/>
</dbReference>
<dbReference type="KEGG" id="kbs:EPA93_42245"/>
<dbReference type="GO" id="GO:0005524">
    <property type="term" value="F:ATP binding"/>
    <property type="evidence" value="ECO:0007669"/>
    <property type="project" value="UniProtKB-KW"/>
</dbReference>
<evidence type="ECO:0000256" key="9">
    <source>
        <dbReference type="ARBA" id="ARBA00023012"/>
    </source>
</evidence>
<dbReference type="Proteomes" id="UP000290365">
    <property type="component" value="Chromosome"/>
</dbReference>
<keyword evidence="7" id="KW-0067">ATP-binding</keyword>
<name>A0A4V0Z076_KTERU</name>
<feature type="domain" description="Sensor protein KdpD transmembrane" evidence="12">
    <location>
        <begin position="28"/>
        <end position="130"/>
    </location>
</feature>
<feature type="transmembrane region" description="Helical" evidence="11">
    <location>
        <begin position="21"/>
        <end position="41"/>
    </location>
</feature>
<gene>
    <name evidence="13" type="ORF">EPA93_42245</name>
</gene>
<keyword evidence="10 11" id="KW-0472">Membrane</keyword>
<keyword evidence="9" id="KW-0902">Two-component regulatory system</keyword>
<dbReference type="InterPro" id="IPR038318">
    <property type="entry name" value="KdpD_sf"/>
</dbReference>
<dbReference type="AlphaFoldDB" id="A0A4V0Z076"/>
<dbReference type="RefSeq" id="WP_129893320.1">
    <property type="nucleotide sequence ID" value="NZ_CP035758.1"/>
</dbReference>
<evidence type="ECO:0000256" key="1">
    <source>
        <dbReference type="ARBA" id="ARBA00004141"/>
    </source>
</evidence>
<protein>
    <submittedName>
        <fullName evidence="13">DUF4118 domain-containing protein</fullName>
    </submittedName>
</protein>
<keyword evidence="8 11" id="KW-1133">Transmembrane helix</keyword>
<evidence type="ECO:0000256" key="6">
    <source>
        <dbReference type="ARBA" id="ARBA00022777"/>
    </source>
</evidence>
<evidence type="ECO:0000313" key="13">
    <source>
        <dbReference type="EMBL" id="QBD82251.1"/>
    </source>
</evidence>
<keyword evidence="5" id="KW-0547">Nucleotide-binding</keyword>
<evidence type="ECO:0000256" key="11">
    <source>
        <dbReference type="SAM" id="Phobius"/>
    </source>
</evidence>
<feature type="transmembrane region" description="Helical" evidence="11">
    <location>
        <begin position="47"/>
        <end position="64"/>
    </location>
</feature>
<dbReference type="SUPFAM" id="SSF55781">
    <property type="entry name" value="GAF domain-like"/>
    <property type="match status" value="1"/>
</dbReference>
<feature type="transmembrane region" description="Helical" evidence="11">
    <location>
        <begin position="100"/>
        <end position="120"/>
    </location>
</feature>
<dbReference type="GO" id="GO:0000155">
    <property type="term" value="F:phosphorelay sensor kinase activity"/>
    <property type="evidence" value="ECO:0007669"/>
    <property type="project" value="TreeGrafter"/>
</dbReference>
<dbReference type="PANTHER" id="PTHR45569:SF1">
    <property type="entry name" value="SENSOR PROTEIN KDPD"/>
    <property type="match status" value="1"/>
</dbReference>
<dbReference type="InterPro" id="IPR029016">
    <property type="entry name" value="GAF-like_dom_sf"/>
</dbReference>
<dbReference type="OrthoDB" id="9806130at2"/>
<organism evidence="13 14">
    <name type="scientific">Ktedonosporobacter rubrisoli</name>
    <dbReference type="NCBI Taxonomy" id="2509675"/>
    <lineage>
        <taxon>Bacteria</taxon>
        <taxon>Bacillati</taxon>
        <taxon>Chloroflexota</taxon>
        <taxon>Ktedonobacteria</taxon>
        <taxon>Ktedonobacterales</taxon>
        <taxon>Ktedonosporobacteraceae</taxon>
        <taxon>Ktedonosporobacter</taxon>
    </lineage>
</organism>
<dbReference type="InterPro" id="IPR052023">
    <property type="entry name" value="Histidine_kinase_KdpD"/>
</dbReference>
<reference evidence="13 14" key="1">
    <citation type="submission" date="2019-01" db="EMBL/GenBank/DDBJ databases">
        <title>Ktedonosporobacter rubrisoli SCAWS-G2.</title>
        <authorList>
            <person name="Huang Y."/>
            <person name="Yan B."/>
        </authorList>
    </citation>
    <scope>NUCLEOTIDE SEQUENCE [LARGE SCALE GENOMIC DNA]</scope>
    <source>
        <strain evidence="13 14">SCAWS-G2</strain>
    </source>
</reference>
<proteinExistence type="predicted"/>
<keyword evidence="2" id="KW-0597">Phosphoprotein</keyword>
<accession>A0A4V0Z076</accession>
<evidence type="ECO:0000256" key="10">
    <source>
        <dbReference type="ARBA" id="ARBA00023136"/>
    </source>
</evidence>
<dbReference type="Gene3D" id="3.30.450.40">
    <property type="match status" value="1"/>
</dbReference>
<dbReference type="PANTHER" id="PTHR45569">
    <property type="entry name" value="SENSOR PROTEIN KDPD"/>
    <property type="match status" value="1"/>
</dbReference>